<dbReference type="AlphaFoldDB" id="A0A5D0CNM7"/>
<evidence type="ECO:0000313" key="1">
    <source>
        <dbReference type="EMBL" id="TYA11613.1"/>
    </source>
</evidence>
<dbReference type="RefSeq" id="WP_148455629.1">
    <property type="nucleotide sequence ID" value="NZ_BORZ01000018.1"/>
</dbReference>
<organism evidence="1 2">
    <name type="scientific">Paenibacillus faecis</name>
    <dbReference type="NCBI Taxonomy" id="862114"/>
    <lineage>
        <taxon>Bacteria</taxon>
        <taxon>Bacillati</taxon>
        <taxon>Bacillota</taxon>
        <taxon>Bacilli</taxon>
        <taxon>Bacillales</taxon>
        <taxon>Paenibacillaceae</taxon>
        <taxon>Paenibacillus</taxon>
    </lineage>
</organism>
<sequence length="89" mass="10092">MYVSRVITGKIIEMRGDSVVTVQGDTVSTYHLRYYSLREVEVEPQLQPEVEPLPERGGLRGLWAGLLKRGADRSPLPLPLFWKKGANRI</sequence>
<name>A0A5D0CNM7_9BACL</name>
<gene>
    <name evidence="1" type="ORF">FRY98_21050</name>
</gene>
<evidence type="ECO:0000313" key="2">
    <source>
        <dbReference type="Proteomes" id="UP000325218"/>
    </source>
</evidence>
<dbReference type="EMBL" id="VSDO01000004">
    <property type="protein sequence ID" value="TYA11613.1"/>
    <property type="molecule type" value="Genomic_DNA"/>
</dbReference>
<dbReference type="Proteomes" id="UP000325218">
    <property type="component" value="Unassembled WGS sequence"/>
</dbReference>
<keyword evidence="2" id="KW-1185">Reference proteome</keyword>
<dbReference type="OrthoDB" id="2644473at2"/>
<reference evidence="1 2" key="1">
    <citation type="submission" date="2019-08" db="EMBL/GenBank/DDBJ databases">
        <title>Genome sequencing of Paenibacillus faecis DSM 23593(T).</title>
        <authorList>
            <person name="Kook J.-K."/>
            <person name="Park S.-N."/>
            <person name="Lim Y.K."/>
        </authorList>
    </citation>
    <scope>NUCLEOTIDE SEQUENCE [LARGE SCALE GENOMIC DNA]</scope>
    <source>
        <strain evidence="1 2">DSM 23593</strain>
    </source>
</reference>
<comment type="caution">
    <text evidence="1">The sequence shown here is derived from an EMBL/GenBank/DDBJ whole genome shotgun (WGS) entry which is preliminary data.</text>
</comment>
<accession>A0A5D0CNM7</accession>
<proteinExistence type="predicted"/>
<protein>
    <submittedName>
        <fullName evidence="1">Uncharacterized protein</fullName>
    </submittedName>
</protein>